<gene>
    <name evidence="2" type="ORF">OCV88_08465</name>
</gene>
<feature type="transmembrane region" description="Helical" evidence="1">
    <location>
        <begin position="285"/>
        <end position="305"/>
    </location>
</feature>
<organism evidence="2 3">
    <name type="scientific">Brotonthovivens ammoniilytica</name>
    <dbReference type="NCBI Taxonomy" id="2981725"/>
    <lineage>
        <taxon>Bacteria</taxon>
        <taxon>Bacillati</taxon>
        <taxon>Bacillota</taxon>
        <taxon>Clostridia</taxon>
        <taxon>Lachnospirales</taxon>
        <taxon>Lachnospiraceae</taxon>
        <taxon>Brotonthovivens</taxon>
    </lineage>
</organism>
<feature type="transmembrane region" description="Helical" evidence="1">
    <location>
        <begin position="56"/>
        <end position="80"/>
    </location>
</feature>
<dbReference type="Pfam" id="PF13347">
    <property type="entry name" value="MFS_2"/>
    <property type="match status" value="1"/>
</dbReference>
<dbReference type="PANTHER" id="PTHR11328">
    <property type="entry name" value="MAJOR FACILITATOR SUPERFAMILY DOMAIN-CONTAINING PROTEIN"/>
    <property type="match status" value="1"/>
</dbReference>
<feature type="transmembrane region" description="Helical" evidence="1">
    <location>
        <begin position="312"/>
        <end position="332"/>
    </location>
</feature>
<dbReference type="PANTHER" id="PTHR11328:SF24">
    <property type="entry name" value="MAJOR FACILITATOR SUPERFAMILY (MFS) PROFILE DOMAIN-CONTAINING PROTEIN"/>
    <property type="match status" value="1"/>
</dbReference>
<reference evidence="2 3" key="1">
    <citation type="journal article" date="2021" name="ISME Commun">
        <title>Automated analysis of genomic sequences facilitates high-throughput and comprehensive description of bacteria.</title>
        <authorList>
            <person name="Hitch T.C.A."/>
        </authorList>
    </citation>
    <scope>NUCLEOTIDE SEQUENCE [LARGE SCALE GENOMIC DNA]</scope>
    <source>
        <strain evidence="2 3">Sanger_109</strain>
    </source>
</reference>
<feature type="transmembrane region" description="Helical" evidence="1">
    <location>
        <begin position="122"/>
        <end position="148"/>
    </location>
</feature>
<evidence type="ECO:0000256" key="1">
    <source>
        <dbReference type="SAM" id="Phobius"/>
    </source>
</evidence>
<feature type="transmembrane region" description="Helical" evidence="1">
    <location>
        <begin position="92"/>
        <end position="110"/>
    </location>
</feature>
<feature type="transmembrane region" description="Helical" evidence="1">
    <location>
        <begin position="200"/>
        <end position="220"/>
    </location>
</feature>
<dbReference type="InterPro" id="IPR039672">
    <property type="entry name" value="MFS_2"/>
</dbReference>
<dbReference type="RefSeq" id="WP_158425077.1">
    <property type="nucleotide sequence ID" value="NZ_JAOQJQ010000003.1"/>
</dbReference>
<feature type="transmembrane region" description="Helical" evidence="1">
    <location>
        <begin position="246"/>
        <end position="273"/>
    </location>
</feature>
<feature type="transmembrane region" description="Helical" evidence="1">
    <location>
        <begin position="389"/>
        <end position="410"/>
    </location>
</feature>
<evidence type="ECO:0000313" key="2">
    <source>
        <dbReference type="EMBL" id="MCU6762364.1"/>
    </source>
</evidence>
<proteinExistence type="predicted"/>
<protein>
    <submittedName>
        <fullName evidence="2">Glycoside-pentoside-hexuronide (GPH):cation symporter</fullName>
    </submittedName>
</protein>
<feature type="transmembrane region" description="Helical" evidence="1">
    <location>
        <begin position="338"/>
        <end position="360"/>
    </location>
</feature>
<evidence type="ECO:0000313" key="3">
    <source>
        <dbReference type="Proteomes" id="UP001652442"/>
    </source>
</evidence>
<dbReference type="Gene3D" id="1.20.1250.20">
    <property type="entry name" value="MFS general substrate transporter like domains"/>
    <property type="match status" value="1"/>
</dbReference>
<keyword evidence="1" id="KW-1133">Transmembrane helix</keyword>
<dbReference type="InterPro" id="IPR001927">
    <property type="entry name" value="Na/Gal_symport"/>
</dbReference>
<dbReference type="Proteomes" id="UP001652442">
    <property type="component" value="Unassembled WGS sequence"/>
</dbReference>
<keyword evidence="3" id="KW-1185">Reference proteome</keyword>
<dbReference type="NCBIfam" id="TIGR00792">
    <property type="entry name" value="gph"/>
    <property type="match status" value="1"/>
</dbReference>
<dbReference type="InterPro" id="IPR036259">
    <property type="entry name" value="MFS_trans_sf"/>
</dbReference>
<feature type="transmembrane region" description="Helical" evidence="1">
    <location>
        <begin position="20"/>
        <end position="44"/>
    </location>
</feature>
<accession>A0ABT2TJH5</accession>
<keyword evidence="1" id="KW-0812">Transmembrane</keyword>
<comment type="caution">
    <text evidence="2">The sequence shown here is derived from an EMBL/GenBank/DDBJ whole genome shotgun (WGS) entry which is preliminary data.</text>
</comment>
<sequence>MMKSKGPIQLPYAGTKVRKIEYVGYATGMIGYQIQNTLMGIYLLMFMTNILQIPMLYAGSVTLVCRFVDAFTDIFFGTIGDRTHTRFGSFRPWYVTMAIPACLSFMMLFICPKFVTPGSAFALFWIYLIYLIYGSVFTTIMYTSYSAFTSVATADNNERRGLVLARQMGLNISGIIVAAATPVMMYFGGGVSNNEAAFKALGVFVAVVSIVCYLLCGLTLRERVQLNAGKALPIKEGFKVFKGNKIFLGALICNVLHSIGIAMFGGLMSYYFLYYKMNPGLMSQGQLVAAIVATAISMIFLPMMMKRLRRAAVYWIGVIIFCGLLMLGYAFSMFTVSGYLMCTGFTVGMMIVYAVTFSFIPDAVDYGEWKNGVGAPGTVNTVLTFIQKITTGFGTMLISVLLSAVGYDAARGFEQTQAAREGIRLISCVVPAAFFLLSALGLIFLRVKAEKMKEIREELAVRRANAQKEEA</sequence>
<feature type="transmembrane region" description="Helical" evidence="1">
    <location>
        <begin position="422"/>
        <end position="445"/>
    </location>
</feature>
<keyword evidence="1" id="KW-0472">Membrane</keyword>
<dbReference type="SUPFAM" id="SSF103473">
    <property type="entry name" value="MFS general substrate transporter"/>
    <property type="match status" value="1"/>
</dbReference>
<feature type="transmembrane region" description="Helical" evidence="1">
    <location>
        <begin position="169"/>
        <end position="188"/>
    </location>
</feature>
<dbReference type="EMBL" id="JAOQJQ010000003">
    <property type="protein sequence ID" value="MCU6762364.1"/>
    <property type="molecule type" value="Genomic_DNA"/>
</dbReference>
<name>A0ABT2TJH5_9FIRM</name>